<dbReference type="STRING" id="743720.Psefu_1240"/>
<dbReference type="CDD" id="cd00569">
    <property type="entry name" value="HTH_Hin_like"/>
    <property type="match status" value="1"/>
</dbReference>
<dbReference type="KEGG" id="pfv:Psefu_1240"/>
<proteinExistence type="inferred from homology"/>
<feature type="domain" description="Resolvase/invertase-type recombinase catalytic" evidence="6">
    <location>
        <begin position="15"/>
        <end position="145"/>
    </location>
</feature>
<dbReference type="InterPro" id="IPR055247">
    <property type="entry name" value="InsJ-like_HTH"/>
</dbReference>
<dbReference type="PROSITE" id="PS00398">
    <property type="entry name" value="RECOMBINASES_2"/>
    <property type="match status" value="1"/>
</dbReference>
<dbReference type="PANTHER" id="PTHR30461">
    <property type="entry name" value="DNA-INVERTASE FROM LAMBDOID PROPHAGE"/>
    <property type="match status" value="1"/>
</dbReference>
<keyword evidence="8" id="KW-1185">Reference proteome</keyword>
<keyword evidence="4" id="KW-0233">DNA recombination</keyword>
<dbReference type="InterPro" id="IPR036162">
    <property type="entry name" value="Resolvase-like_N_sf"/>
</dbReference>
<evidence type="ECO:0000256" key="3">
    <source>
        <dbReference type="ARBA" id="ARBA00023125"/>
    </source>
</evidence>
<dbReference type="EMBL" id="CP002727">
    <property type="protein sequence ID" value="AEF21217.1"/>
    <property type="molecule type" value="Genomic_DNA"/>
</dbReference>
<keyword evidence="3" id="KW-0238">DNA-binding</keyword>
<dbReference type="InterPro" id="IPR006119">
    <property type="entry name" value="Resolv_N"/>
</dbReference>
<dbReference type="Pfam" id="PF00239">
    <property type="entry name" value="Resolvase"/>
    <property type="match status" value="1"/>
</dbReference>
<evidence type="ECO:0000256" key="2">
    <source>
        <dbReference type="ARBA" id="ARBA00022908"/>
    </source>
</evidence>
<dbReference type="eggNOG" id="COG1961">
    <property type="taxonomic scope" value="Bacteria"/>
</dbReference>
<evidence type="ECO:0000256" key="4">
    <source>
        <dbReference type="ARBA" id="ARBA00023172"/>
    </source>
</evidence>
<dbReference type="InterPro" id="IPR006118">
    <property type="entry name" value="Recombinase_CS"/>
</dbReference>
<dbReference type="Proteomes" id="UP000000686">
    <property type="component" value="Chromosome"/>
</dbReference>
<reference evidence="7 8" key="1">
    <citation type="submission" date="2011-04" db="EMBL/GenBank/DDBJ databases">
        <title>Complete sequence of Pseudomonas fulva 12-X.</title>
        <authorList>
            <consortium name="US DOE Joint Genome Institute"/>
            <person name="Lucas S."/>
            <person name="Han J."/>
            <person name="Lapidus A."/>
            <person name="Cheng J.-F."/>
            <person name="Goodwin L."/>
            <person name="Pitluck S."/>
            <person name="Peters L."/>
            <person name="Mikhailova N."/>
            <person name="Pagani I."/>
            <person name="Davenport K."/>
            <person name="Han C."/>
            <person name="Tapia R."/>
            <person name="Land M."/>
            <person name="Hauser L."/>
            <person name="Kyrpides N."/>
            <person name="Ivanova N."/>
            <person name="Pagani I."/>
            <person name="Lcollab F.I."/>
            <person name="Woyke T."/>
        </authorList>
    </citation>
    <scope>NUCLEOTIDE SEQUENCE [LARGE SCALE GENOMIC DNA]</scope>
    <source>
        <strain evidence="8">12-X</strain>
    </source>
</reference>
<accession>F6ADM7</accession>
<dbReference type="SUPFAM" id="SSF53041">
    <property type="entry name" value="Resolvase-like"/>
    <property type="match status" value="1"/>
</dbReference>
<keyword evidence="2" id="KW-0229">DNA integration</keyword>
<dbReference type="GO" id="GO:0015074">
    <property type="term" value="P:DNA integration"/>
    <property type="evidence" value="ECO:0007669"/>
    <property type="project" value="UniProtKB-KW"/>
</dbReference>
<dbReference type="GO" id="GO:0043565">
    <property type="term" value="F:sequence-specific DNA binding"/>
    <property type="evidence" value="ECO:0007669"/>
    <property type="project" value="InterPro"/>
</dbReference>
<evidence type="ECO:0000256" key="5">
    <source>
        <dbReference type="PIRSR" id="PIRSR606118-50"/>
    </source>
</evidence>
<dbReference type="CDD" id="cd03768">
    <property type="entry name" value="SR_ResInv"/>
    <property type="match status" value="1"/>
</dbReference>
<dbReference type="SUPFAM" id="SSF46689">
    <property type="entry name" value="Homeodomain-like"/>
    <property type="match status" value="1"/>
</dbReference>
<sequence length="200" mass="21632">MQRPATTGMTETAGRLIGYARASRDEPDAQAQVLALKAEGCAELYVEQGQNAWRNRPELARLLDAIQPGDTLVVTRLDRLARSTRDLLEIAEHIHATGARLASLAEPWVSGNAAVLAVFAGIVAFERSLIVERTSLGREAAMARGVQFGAKPCLADEQIRLANQMIEQGSSVSEAASKLGVHRSTLYRALGRMKQAARRA</sequence>
<dbReference type="InterPro" id="IPR050639">
    <property type="entry name" value="SSR_resolvase"/>
</dbReference>
<comment type="similarity">
    <text evidence="1">Belongs to the site-specific recombinase resolvase family.</text>
</comment>
<evidence type="ECO:0000259" key="6">
    <source>
        <dbReference type="PROSITE" id="PS51736"/>
    </source>
</evidence>
<dbReference type="Gene3D" id="3.40.50.1390">
    <property type="entry name" value="Resolvase, N-terminal catalytic domain"/>
    <property type="match status" value="1"/>
</dbReference>
<name>F6ADM7_PSEF1</name>
<feature type="active site" description="O-(5'-phospho-DNA)-serine intermediate" evidence="5">
    <location>
        <position position="23"/>
    </location>
</feature>
<dbReference type="PANTHER" id="PTHR30461:SF2">
    <property type="entry name" value="SERINE RECOMBINASE PINE-RELATED"/>
    <property type="match status" value="1"/>
</dbReference>
<dbReference type="InterPro" id="IPR009057">
    <property type="entry name" value="Homeodomain-like_sf"/>
</dbReference>
<dbReference type="HOGENOM" id="CLU_010686_8_1_6"/>
<dbReference type="RefSeq" id="WP_013790348.1">
    <property type="nucleotide sequence ID" value="NC_015556.1"/>
</dbReference>
<dbReference type="SMART" id="SM00857">
    <property type="entry name" value="Resolvase"/>
    <property type="match status" value="1"/>
</dbReference>
<evidence type="ECO:0000256" key="1">
    <source>
        <dbReference type="ARBA" id="ARBA00009913"/>
    </source>
</evidence>
<dbReference type="Gene3D" id="1.10.10.60">
    <property type="entry name" value="Homeodomain-like"/>
    <property type="match status" value="1"/>
</dbReference>
<dbReference type="GO" id="GO:0000150">
    <property type="term" value="F:DNA strand exchange activity"/>
    <property type="evidence" value="ECO:0007669"/>
    <property type="project" value="InterPro"/>
</dbReference>
<evidence type="ECO:0000313" key="7">
    <source>
        <dbReference type="EMBL" id="AEF21217.1"/>
    </source>
</evidence>
<dbReference type="PROSITE" id="PS51736">
    <property type="entry name" value="RECOMBINASES_3"/>
    <property type="match status" value="1"/>
</dbReference>
<protein>
    <submittedName>
        <fullName evidence="7">Transcriptional regulator, Fis family</fullName>
    </submittedName>
</protein>
<organism evidence="7 8">
    <name type="scientific">Pseudomonas fulva (strain 12-X)</name>
    <dbReference type="NCBI Taxonomy" id="743720"/>
    <lineage>
        <taxon>Bacteria</taxon>
        <taxon>Pseudomonadati</taxon>
        <taxon>Pseudomonadota</taxon>
        <taxon>Gammaproteobacteria</taxon>
        <taxon>Pseudomonadales</taxon>
        <taxon>Pseudomonadaceae</taxon>
        <taxon>Pseudomonas</taxon>
    </lineage>
</organism>
<dbReference type="AlphaFoldDB" id="F6ADM7"/>
<gene>
    <name evidence="7" type="ordered locus">Psefu_1240</name>
</gene>
<dbReference type="Pfam" id="PF13518">
    <property type="entry name" value="HTH_28"/>
    <property type="match status" value="1"/>
</dbReference>
<evidence type="ECO:0000313" key="8">
    <source>
        <dbReference type="Proteomes" id="UP000000686"/>
    </source>
</evidence>